<name>A0A9Q3FFN0_9BASI</name>
<dbReference type="EMBL" id="AVOT02040837">
    <property type="protein sequence ID" value="MBW0536072.1"/>
    <property type="molecule type" value="Genomic_DNA"/>
</dbReference>
<dbReference type="AlphaFoldDB" id="A0A9Q3FFN0"/>
<protein>
    <submittedName>
        <fullName evidence="1">Uncharacterized protein</fullName>
    </submittedName>
</protein>
<comment type="caution">
    <text evidence="1">The sequence shown here is derived from an EMBL/GenBank/DDBJ whole genome shotgun (WGS) entry which is preliminary data.</text>
</comment>
<gene>
    <name evidence="1" type="ORF">O181_075787</name>
</gene>
<accession>A0A9Q3FFN0</accession>
<dbReference type="Proteomes" id="UP000765509">
    <property type="component" value="Unassembled WGS sequence"/>
</dbReference>
<evidence type="ECO:0000313" key="1">
    <source>
        <dbReference type="EMBL" id="MBW0536072.1"/>
    </source>
</evidence>
<proteinExistence type="predicted"/>
<keyword evidence="2" id="KW-1185">Reference proteome</keyword>
<evidence type="ECO:0000313" key="2">
    <source>
        <dbReference type="Proteomes" id="UP000765509"/>
    </source>
</evidence>
<organism evidence="1 2">
    <name type="scientific">Austropuccinia psidii MF-1</name>
    <dbReference type="NCBI Taxonomy" id="1389203"/>
    <lineage>
        <taxon>Eukaryota</taxon>
        <taxon>Fungi</taxon>
        <taxon>Dikarya</taxon>
        <taxon>Basidiomycota</taxon>
        <taxon>Pucciniomycotina</taxon>
        <taxon>Pucciniomycetes</taxon>
        <taxon>Pucciniales</taxon>
        <taxon>Sphaerophragmiaceae</taxon>
        <taxon>Austropuccinia</taxon>
    </lineage>
</organism>
<reference evidence="1" key="1">
    <citation type="submission" date="2021-03" db="EMBL/GenBank/DDBJ databases">
        <title>Draft genome sequence of rust myrtle Austropuccinia psidii MF-1, a brazilian biotype.</title>
        <authorList>
            <person name="Quecine M.C."/>
            <person name="Pachon D.M.R."/>
            <person name="Bonatelli M.L."/>
            <person name="Correr F.H."/>
            <person name="Franceschini L.M."/>
            <person name="Leite T.F."/>
            <person name="Margarido G.R.A."/>
            <person name="Almeida C.A."/>
            <person name="Ferrarezi J.A."/>
            <person name="Labate C.A."/>
        </authorList>
    </citation>
    <scope>NUCLEOTIDE SEQUENCE</scope>
    <source>
        <strain evidence="1">MF-1</strain>
    </source>
</reference>
<sequence>MEARFAVPNTDRLQQCQWQPDSFSTSCPNVSSQHPKYFKPSCNLFACCSNDCNFLRLRPILIARPTSFPH</sequence>